<dbReference type="GO" id="GO:0000139">
    <property type="term" value="C:Golgi membrane"/>
    <property type="evidence" value="ECO:0007669"/>
    <property type="project" value="UniProtKB-SubCell"/>
</dbReference>
<dbReference type="AlphaFoldDB" id="A0AAD5AA57"/>
<name>A0AAD5AA57_SILAS</name>
<comment type="similarity">
    <text evidence="10">Belongs to the glycosyltransferase 14 family.</text>
</comment>
<gene>
    <name evidence="11" type="ORF">C0J50_4651</name>
</gene>
<dbReference type="Pfam" id="PF02485">
    <property type="entry name" value="Branch"/>
    <property type="match status" value="1"/>
</dbReference>
<keyword evidence="7" id="KW-1133">Transmembrane helix</keyword>
<accession>A0AAD5AA57</accession>
<reference evidence="11" key="1">
    <citation type="submission" date="2018-07" db="EMBL/GenBank/DDBJ databases">
        <title>Comparative genomics of catfishes provides insights into carnivory and benthic adaptation.</title>
        <authorList>
            <person name="Zhang Y."/>
            <person name="Wang D."/>
            <person name="Peng Z."/>
            <person name="Zheng S."/>
            <person name="Shao F."/>
            <person name="Tao W."/>
        </authorList>
    </citation>
    <scope>NUCLEOTIDE SEQUENCE</scope>
    <source>
        <strain evidence="11">Chongqing</strain>
    </source>
</reference>
<evidence type="ECO:0000256" key="1">
    <source>
        <dbReference type="ARBA" id="ARBA00004323"/>
    </source>
</evidence>
<evidence type="ECO:0000313" key="11">
    <source>
        <dbReference type="EMBL" id="KAI5612919.1"/>
    </source>
</evidence>
<evidence type="ECO:0000256" key="2">
    <source>
        <dbReference type="ARBA" id="ARBA00004922"/>
    </source>
</evidence>
<evidence type="ECO:0000256" key="7">
    <source>
        <dbReference type="ARBA" id="ARBA00022989"/>
    </source>
</evidence>
<evidence type="ECO:0000256" key="4">
    <source>
        <dbReference type="ARBA" id="ARBA00022679"/>
    </source>
</evidence>
<evidence type="ECO:0000256" key="8">
    <source>
        <dbReference type="ARBA" id="ARBA00023136"/>
    </source>
</evidence>
<keyword evidence="3" id="KW-0328">Glycosyltransferase</keyword>
<keyword evidence="12" id="KW-1185">Reference proteome</keyword>
<dbReference type="PANTHER" id="PTHR19297">
    <property type="entry name" value="GLYCOSYLTRANSFERASE 14 FAMILY MEMBER"/>
    <property type="match status" value="1"/>
</dbReference>
<comment type="subcellular location">
    <subcellularLocation>
        <location evidence="1">Golgi apparatus membrane</location>
        <topology evidence="1">Single-pass type II membrane protein</topology>
    </subcellularLocation>
</comment>
<evidence type="ECO:0000256" key="9">
    <source>
        <dbReference type="ARBA" id="ARBA00023180"/>
    </source>
</evidence>
<evidence type="ECO:0000256" key="10">
    <source>
        <dbReference type="ARBA" id="ARBA00038150"/>
    </source>
</evidence>
<keyword evidence="8" id="KW-0472">Membrane</keyword>
<sequence length="437" mass="50564">MKSFKRYVKQRRTLLIFLLSLLAFWLLIRYANNFLNNTNDVTVIKSKQANTRLKDNRWHVTRKHGINCQDIYDMDPVALGKSLELRRKPSPTPSDETIVNATLDCGQFLASTGYNDVQISEQERHFPIAFSLVVHKEAHMVERILRAIYAPSNIYCIHYDLKSSSAFKEAVNGLARCIPNVFVSSRLETVHYGGISRLRADLNCLSDLLNSEVRWKYAINLCGQDFPLRTNAELVSDFKALNGMNMLETVRPSEYKKQRFTFQFKLKDEKSPLNTVLVNTGEKKKPPPHNIEIFVGSAYFVLSRDFVNFVYWSPLVKDFLAWSEDTYSPDEHFWATLSRVPGVPGEIKRFEPDIIDLMSKTRLVKWQYLEGRLYPACTGVHVRSVCIYGAAELQWLLNDGHWFANKFDLQVDPVVIECLEWNLTRKQETENSVFQKT</sequence>
<keyword evidence="9" id="KW-0325">Glycoprotein</keyword>
<keyword evidence="4" id="KW-0808">Transferase</keyword>
<comment type="pathway">
    <text evidence="2">Protein modification; protein glycosylation.</text>
</comment>
<proteinExistence type="inferred from homology"/>
<dbReference type="EMBL" id="MU563656">
    <property type="protein sequence ID" value="KAI5612919.1"/>
    <property type="molecule type" value="Genomic_DNA"/>
</dbReference>
<evidence type="ECO:0000256" key="3">
    <source>
        <dbReference type="ARBA" id="ARBA00022676"/>
    </source>
</evidence>
<evidence type="ECO:0000256" key="5">
    <source>
        <dbReference type="ARBA" id="ARBA00022692"/>
    </source>
</evidence>
<keyword evidence="5" id="KW-0812">Transmembrane</keyword>
<dbReference type="PANTHER" id="PTHR19297:SF7">
    <property type="entry name" value="BETA-1,3-GALACTOSYL-O-GLYCOSYL-GLYCOPROTEIN BETA-1,6-N-ACETYLGLUCOSAMINYLTRANSFERASE 4"/>
    <property type="match status" value="1"/>
</dbReference>
<dbReference type="Proteomes" id="UP001205998">
    <property type="component" value="Unassembled WGS sequence"/>
</dbReference>
<dbReference type="GO" id="GO:0008375">
    <property type="term" value="F:acetylglucosaminyltransferase activity"/>
    <property type="evidence" value="ECO:0007669"/>
    <property type="project" value="TreeGrafter"/>
</dbReference>
<organism evidence="11 12">
    <name type="scientific">Silurus asotus</name>
    <name type="common">Amur catfish</name>
    <name type="synonym">Parasilurus asotus</name>
    <dbReference type="NCBI Taxonomy" id="30991"/>
    <lineage>
        <taxon>Eukaryota</taxon>
        <taxon>Metazoa</taxon>
        <taxon>Chordata</taxon>
        <taxon>Craniata</taxon>
        <taxon>Vertebrata</taxon>
        <taxon>Euteleostomi</taxon>
        <taxon>Actinopterygii</taxon>
        <taxon>Neopterygii</taxon>
        <taxon>Teleostei</taxon>
        <taxon>Ostariophysi</taxon>
        <taxon>Siluriformes</taxon>
        <taxon>Siluridae</taxon>
        <taxon>Silurus</taxon>
    </lineage>
</organism>
<protein>
    <submittedName>
        <fullName evidence="11">Beta-1,3-galactosyl-O-glycosyl-glycoprotein beta-1,6-N-acetylglucosaminyltransferase 4-like isoform X2</fullName>
    </submittedName>
</protein>
<evidence type="ECO:0000313" key="12">
    <source>
        <dbReference type="Proteomes" id="UP001205998"/>
    </source>
</evidence>
<keyword evidence="6" id="KW-0735">Signal-anchor</keyword>
<dbReference type="InterPro" id="IPR003406">
    <property type="entry name" value="Glyco_trans_14"/>
</dbReference>
<comment type="caution">
    <text evidence="11">The sequence shown here is derived from an EMBL/GenBank/DDBJ whole genome shotgun (WGS) entry which is preliminary data.</text>
</comment>
<evidence type="ECO:0000256" key="6">
    <source>
        <dbReference type="ARBA" id="ARBA00022968"/>
    </source>
</evidence>